<evidence type="ECO:0000256" key="8">
    <source>
        <dbReference type="SAM" id="MobiDB-lite"/>
    </source>
</evidence>
<dbReference type="PANTHER" id="PTHR24056">
    <property type="entry name" value="CELL DIVISION PROTEIN KINASE"/>
    <property type="match status" value="1"/>
</dbReference>
<organism evidence="10 11">
    <name type="scientific">Cuscuta epithymum</name>
    <dbReference type="NCBI Taxonomy" id="186058"/>
    <lineage>
        <taxon>Eukaryota</taxon>
        <taxon>Viridiplantae</taxon>
        <taxon>Streptophyta</taxon>
        <taxon>Embryophyta</taxon>
        <taxon>Tracheophyta</taxon>
        <taxon>Spermatophyta</taxon>
        <taxon>Magnoliopsida</taxon>
        <taxon>eudicotyledons</taxon>
        <taxon>Gunneridae</taxon>
        <taxon>Pentapetalae</taxon>
        <taxon>asterids</taxon>
        <taxon>lamiids</taxon>
        <taxon>Solanales</taxon>
        <taxon>Convolvulaceae</taxon>
        <taxon>Cuscuteae</taxon>
        <taxon>Cuscuta</taxon>
        <taxon>Cuscuta subgen. Cuscuta</taxon>
    </lineage>
</organism>
<feature type="region of interest" description="Disordered" evidence="8">
    <location>
        <begin position="518"/>
        <end position="573"/>
    </location>
</feature>
<feature type="domain" description="Protein kinase" evidence="9">
    <location>
        <begin position="133"/>
        <end position="417"/>
    </location>
</feature>
<feature type="region of interest" description="Disordered" evidence="8">
    <location>
        <begin position="493"/>
        <end position="512"/>
    </location>
</feature>
<proteinExistence type="inferred from homology"/>
<evidence type="ECO:0000256" key="3">
    <source>
        <dbReference type="ARBA" id="ARBA00022679"/>
    </source>
</evidence>
<dbReference type="FunFam" id="1.10.510.10:FF:000043">
    <property type="entry name" value="probable serine/threonine-protein kinase At1g54610"/>
    <property type="match status" value="1"/>
</dbReference>
<dbReference type="Pfam" id="PF00069">
    <property type="entry name" value="Pkinase"/>
    <property type="match status" value="1"/>
</dbReference>
<feature type="region of interest" description="Disordered" evidence="8">
    <location>
        <begin position="587"/>
        <end position="670"/>
    </location>
</feature>
<feature type="compositionally biased region" description="Polar residues" evidence="8">
    <location>
        <begin position="545"/>
        <end position="557"/>
    </location>
</feature>
<dbReference type="Gene3D" id="3.30.200.20">
    <property type="entry name" value="Phosphorylase Kinase, domain 1"/>
    <property type="match status" value="1"/>
</dbReference>
<evidence type="ECO:0000256" key="1">
    <source>
        <dbReference type="ARBA" id="ARBA00006485"/>
    </source>
</evidence>
<dbReference type="GO" id="GO:0008353">
    <property type="term" value="F:RNA polymerase II CTD heptapeptide repeat kinase activity"/>
    <property type="evidence" value="ECO:0007669"/>
    <property type="project" value="TreeGrafter"/>
</dbReference>
<evidence type="ECO:0000256" key="5">
    <source>
        <dbReference type="ARBA" id="ARBA00022777"/>
    </source>
</evidence>
<dbReference type="SUPFAM" id="SSF56112">
    <property type="entry name" value="Protein kinase-like (PK-like)"/>
    <property type="match status" value="1"/>
</dbReference>
<evidence type="ECO:0000259" key="9">
    <source>
        <dbReference type="PROSITE" id="PS50011"/>
    </source>
</evidence>
<dbReference type="GO" id="GO:0000307">
    <property type="term" value="C:cyclin-dependent protein kinase holoenzyme complex"/>
    <property type="evidence" value="ECO:0007669"/>
    <property type="project" value="TreeGrafter"/>
</dbReference>
<dbReference type="PROSITE" id="PS50011">
    <property type="entry name" value="PROTEIN_KINASE_DOM"/>
    <property type="match status" value="1"/>
</dbReference>
<dbReference type="PROSITE" id="PS00108">
    <property type="entry name" value="PROTEIN_KINASE_ST"/>
    <property type="match status" value="1"/>
</dbReference>
<reference evidence="10" key="1">
    <citation type="submission" date="2022-07" db="EMBL/GenBank/DDBJ databases">
        <authorList>
            <person name="Macas J."/>
            <person name="Novak P."/>
            <person name="Neumann P."/>
        </authorList>
    </citation>
    <scope>NUCLEOTIDE SEQUENCE</scope>
</reference>
<dbReference type="EMBL" id="CAMAPF010000073">
    <property type="protein sequence ID" value="CAH9092533.1"/>
    <property type="molecule type" value="Genomic_DNA"/>
</dbReference>
<feature type="compositionally biased region" description="Basic and acidic residues" evidence="8">
    <location>
        <begin position="587"/>
        <end position="599"/>
    </location>
</feature>
<accession>A0AAV0D4B4</accession>
<feature type="compositionally biased region" description="Low complexity" evidence="8">
    <location>
        <begin position="33"/>
        <end position="45"/>
    </location>
</feature>
<dbReference type="PROSITE" id="PS00107">
    <property type="entry name" value="PROTEIN_KINASE_ATP"/>
    <property type="match status" value="1"/>
</dbReference>
<keyword evidence="5" id="KW-0418">Kinase</keyword>
<name>A0AAV0D4B4_9ASTE</name>
<dbReference type="InterPro" id="IPR050108">
    <property type="entry name" value="CDK"/>
</dbReference>
<dbReference type="Gene3D" id="1.10.510.10">
    <property type="entry name" value="Transferase(Phosphotransferase) domain 1"/>
    <property type="match status" value="1"/>
</dbReference>
<evidence type="ECO:0000256" key="6">
    <source>
        <dbReference type="ARBA" id="ARBA00022840"/>
    </source>
</evidence>
<feature type="compositionally biased region" description="Polar residues" evidence="8">
    <location>
        <begin position="644"/>
        <end position="657"/>
    </location>
</feature>
<keyword evidence="4 7" id="KW-0547">Nucleotide-binding</keyword>
<dbReference type="Proteomes" id="UP001152523">
    <property type="component" value="Unassembled WGS sequence"/>
</dbReference>
<feature type="region of interest" description="Disordered" evidence="8">
    <location>
        <begin position="1"/>
        <end position="83"/>
    </location>
</feature>
<dbReference type="PANTHER" id="PTHR24056:SF571">
    <property type="entry name" value="PROTEIN KINASE DOMAIN-CONTAINING PROTEIN"/>
    <property type="match status" value="1"/>
</dbReference>
<dbReference type="InterPro" id="IPR011009">
    <property type="entry name" value="Kinase-like_dom_sf"/>
</dbReference>
<evidence type="ECO:0000256" key="7">
    <source>
        <dbReference type="PROSITE-ProRule" id="PRU10141"/>
    </source>
</evidence>
<feature type="compositionally biased region" description="Low complexity" evidence="8">
    <location>
        <begin position="62"/>
        <end position="72"/>
    </location>
</feature>
<sequence>MGCVSSKKARSNISPPREQSLHHRNASGKRSQFGSGKLKFGLGSSREIRVEPENDKLDAPKSSSSPSSSSSSARHSGNSTVSKKELPENQICFSIPAGRLTECEQIAAGWPTWLTSVAGEAVDGWLPLRADIFQRLDKIGQGTYSTVYRARENESGRMVALKKVRFDNFQADSVRFMAREITILRRLDHPNIMKLEGIITSKLSCSIYLVFEYMEHDLAGLLSSPDIRFTESQIKCYMKQLMLGLEHCHSTGVIHRDIKVSNILVNNDGVLKIADFGLANFISAKNIQPLTSRVVTLWYRPPELLLGSTNYGVTVDLWSAGCVFAELFCGRPFLKGRTEVEQLHKIFKLCGSPPEDYWKKSKLSLATVFKPQHPYESTLRERCREFPEAAVDLLETLLAIEPCKRGTASSTLASEYFSSAPYPCDPWSLQKYPPNKEIDAKSREDERRRNAIYATRGYGASKHPRKVRKNLHESISFCRALPMQEMEANIPFSRRNHVGGGSRATKGATVSRVSLKPSYDTKSEVSQAMTDLSQAETAVSAPLEMSSSSKGGNNQKQDYAGPRTHTNNANSKGLKCNVLDHLSDGFHTEARSPDMVDKRALRKQRLKSGRQQSFDSSDMYHSRKPSLENDDPQGSTGFLGAFCQQPSRFDTRQNIRPRQTVRRSRFYRDL</sequence>
<evidence type="ECO:0000256" key="4">
    <source>
        <dbReference type="ARBA" id="ARBA00022741"/>
    </source>
</evidence>
<dbReference type="AlphaFoldDB" id="A0AAV0D4B4"/>
<dbReference type="GO" id="GO:0032968">
    <property type="term" value="P:positive regulation of transcription elongation by RNA polymerase II"/>
    <property type="evidence" value="ECO:0007669"/>
    <property type="project" value="TreeGrafter"/>
</dbReference>
<comment type="caution">
    <text evidence="10">The sequence shown here is derived from an EMBL/GenBank/DDBJ whole genome shotgun (WGS) entry which is preliminary data.</text>
</comment>
<dbReference type="SMART" id="SM00220">
    <property type="entry name" value="S_TKc"/>
    <property type="match status" value="1"/>
</dbReference>
<feature type="compositionally biased region" description="Polar residues" evidence="8">
    <location>
        <begin position="524"/>
        <end position="537"/>
    </location>
</feature>
<dbReference type="FunFam" id="3.30.200.20:FF:000021">
    <property type="entry name" value="probable serine/threonine-protein kinase At1g54610"/>
    <property type="match status" value="1"/>
</dbReference>
<evidence type="ECO:0000313" key="10">
    <source>
        <dbReference type="EMBL" id="CAH9092533.1"/>
    </source>
</evidence>
<comment type="similarity">
    <text evidence="1">Belongs to the protein kinase superfamily. CMGC Ser/Thr protein kinase family. CDC2/CDKX subfamily.</text>
</comment>
<dbReference type="CDD" id="cd07840">
    <property type="entry name" value="STKc_CDK9_like"/>
    <property type="match status" value="1"/>
</dbReference>
<dbReference type="InterPro" id="IPR000719">
    <property type="entry name" value="Prot_kinase_dom"/>
</dbReference>
<keyword evidence="2" id="KW-0723">Serine/threonine-protein kinase</keyword>
<keyword evidence="6 7" id="KW-0067">ATP-binding</keyword>
<keyword evidence="11" id="KW-1185">Reference proteome</keyword>
<gene>
    <name evidence="10" type="ORF">CEPIT_LOCUS12140</name>
</gene>
<dbReference type="InterPro" id="IPR017441">
    <property type="entry name" value="Protein_kinase_ATP_BS"/>
</dbReference>
<feature type="compositionally biased region" description="Basic and acidic residues" evidence="8">
    <location>
        <begin position="618"/>
        <end position="627"/>
    </location>
</feature>
<keyword evidence="3" id="KW-0808">Transferase</keyword>
<dbReference type="InterPro" id="IPR008271">
    <property type="entry name" value="Ser/Thr_kinase_AS"/>
</dbReference>
<protein>
    <recommendedName>
        <fullName evidence="9">Protein kinase domain-containing protein</fullName>
    </recommendedName>
</protein>
<feature type="compositionally biased region" description="Basic and acidic residues" evidence="8">
    <location>
        <begin position="46"/>
        <end position="59"/>
    </location>
</feature>
<feature type="binding site" evidence="7">
    <location>
        <position position="162"/>
    </location>
    <ligand>
        <name>ATP</name>
        <dbReference type="ChEBI" id="CHEBI:30616"/>
    </ligand>
</feature>
<feature type="compositionally biased region" description="Basic residues" evidence="8">
    <location>
        <begin position="659"/>
        <end position="670"/>
    </location>
</feature>
<evidence type="ECO:0000256" key="2">
    <source>
        <dbReference type="ARBA" id="ARBA00022527"/>
    </source>
</evidence>
<dbReference type="GO" id="GO:0005634">
    <property type="term" value="C:nucleus"/>
    <property type="evidence" value="ECO:0007669"/>
    <property type="project" value="TreeGrafter"/>
</dbReference>
<evidence type="ECO:0000313" key="11">
    <source>
        <dbReference type="Proteomes" id="UP001152523"/>
    </source>
</evidence>
<dbReference type="GO" id="GO:0005524">
    <property type="term" value="F:ATP binding"/>
    <property type="evidence" value="ECO:0007669"/>
    <property type="project" value="UniProtKB-UniRule"/>
</dbReference>